<keyword evidence="3" id="KW-1185">Reference proteome</keyword>
<dbReference type="Proteomes" id="UP000827092">
    <property type="component" value="Unassembled WGS sequence"/>
</dbReference>
<reference evidence="2 3" key="1">
    <citation type="journal article" date="2022" name="Nat. Ecol. Evol.">
        <title>A masculinizing supergene underlies an exaggerated male reproductive morph in a spider.</title>
        <authorList>
            <person name="Hendrickx F."/>
            <person name="De Corte Z."/>
            <person name="Sonet G."/>
            <person name="Van Belleghem S.M."/>
            <person name="Kostlbacher S."/>
            <person name="Vangestel C."/>
        </authorList>
    </citation>
    <scope>NUCLEOTIDE SEQUENCE [LARGE SCALE GENOMIC DNA]</scope>
    <source>
        <strain evidence="2">W744_W776</strain>
    </source>
</reference>
<sequence>MSWPRSRKLRPAVSAKPIIFLKRSNSKSSVIKMSASPLFRQMHGKYSQNQHSQDDGNISKRVSEEVSMMSRSMSLNNLDDDTVAAHRRSK</sequence>
<comment type="caution">
    <text evidence="2">The sequence shown here is derived from an EMBL/GenBank/DDBJ whole genome shotgun (WGS) entry which is preliminary data.</text>
</comment>
<accession>A0AAV6VL04</accession>
<evidence type="ECO:0000313" key="3">
    <source>
        <dbReference type="Proteomes" id="UP000827092"/>
    </source>
</evidence>
<evidence type="ECO:0000313" key="2">
    <source>
        <dbReference type="EMBL" id="KAG8196241.1"/>
    </source>
</evidence>
<name>A0AAV6VL04_9ARAC</name>
<proteinExistence type="predicted"/>
<dbReference type="AlphaFoldDB" id="A0AAV6VL04"/>
<feature type="region of interest" description="Disordered" evidence="1">
    <location>
        <begin position="65"/>
        <end position="90"/>
    </location>
</feature>
<evidence type="ECO:0000256" key="1">
    <source>
        <dbReference type="SAM" id="MobiDB-lite"/>
    </source>
</evidence>
<dbReference type="EMBL" id="JAFNEN010000073">
    <property type="protein sequence ID" value="KAG8196241.1"/>
    <property type="molecule type" value="Genomic_DNA"/>
</dbReference>
<organism evidence="2 3">
    <name type="scientific">Oedothorax gibbosus</name>
    <dbReference type="NCBI Taxonomy" id="931172"/>
    <lineage>
        <taxon>Eukaryota</taxon>
        <taxon>Metazoa</taxon>
        <taxon>Ecdysozoa</taxon>
        <taxon>Arthropoda</taxon>
        <taxon>Chelicerata</taxon>
        <taxon>Arachnida</taxon>
        <taxon>Araneae</taxon>
        <taxon>Araneomorphae</taxon>
        <taxon>Entelegynae</taxon>
        <taxon>Araneoidea</taxon>
        <taxon>Linyphiidae</taxon>
        <taxon>Erigoninae</taxon>
        <taxon>Oedothorax</taxon>
    </lineage>
</organism>
<feature type="compositionally biased region" description="Low complexity" evidence="1">
    <location>
        <begin position="65"/>
        <end position="74"/>
    </location>
</feature>
<gene>
    <name evidence="2" type="ORF">JTE90_023798</name>
</gene>
<protein>
    <submittedName>
        <fullName evidence="2">Uncharacterized protein</fullName>
    </submittedName>
</protein>